<reference evidence="2" key="1">
    <citation type="submission" date="2012-11" db="EMBL/GenBank/DDBJ databases">
        <authorList>
            <person name="Lucero-Rivera Y.E."/>
            <person name="Tovar-Ramirez D."/>
        </authorList>
    </citation>
    <scope>NUCLEOTIDE SEQUENCE [LARGE SCALE GENOMIC DNA]</scope>
    <source>
        <strain evidence="2">Araruama</strain>
    </source>
</reference>
<evidence type="ECO:0000313" key="1">
    <source>
        <dbReference type="EMBL" id="ETR72010.1"/>
    </source>
</evidence>
<dbReference type="EMBL" id="ATBP01000194">
    <property type="protein sequence ID" value="ETR72010.1"/>
    <property type="molecule type" value="Genomic_DNA"/>
</dbReference>
<accession>A0A1V1PB17</accession>
<evidence type="ECO:0000313" key="2">
    <source>
        <dbReference type="Proteomes" id="UP000189670"/>
    </source>
</evidence>
<proteinExistence type="predicted"/>
<protein>
    <submittedName>
        <fullName evidence="1">Uncharacterized protein</fullName>
    </submittedName>
</protein>
<dbReference type="AlphaFoldDB" id="A0A1V1PB17"/>
<sequence>MERAPHDNRVIERNVISLMISADTNFTRNKMHLAKPDIDKARQIECKSIQPYLMERSILYELVEKPDRLKELTGKYTQTLTISEAMRCLSLLYLEQDRITGDLKAEFNDMLASIHAKIPTLTGGEILEILTPIPKPVKQLYHISPIISLYDRIIPKLFLVLDDSEVIALFDIMLSPSTAKTILKELKRRFRLPRSERYLLLRFYQVAIWHLEDKKRDPELFTDILDQAKGPILEEMRALAKRLAQHAAGPLKRALESLEFGFMDCPFPPFLDNSESKEFDNDFDDGDDNQTITKKNLFDDDLDESYDDDDDDDYDEWMDAEFDEDEIMEMLGMNTMFDDVMEELIHNTIDPIRDVAVLNKLLIKIENTTDPPKTLISQAVNHFEDILERIEYKRIPPPMIRRAREAMAGYTGMRSIMKRLGTIVTRHNYTNISRQTKQFLF</sequence>
<gene>
    <name evidence="1" type="ORF">OMM_02051</name>
</gene>
<comment type="caution">
    <text evidence="1">The sequence shown here is derived from an EMBL/GenBank/DDBJ whole genome shotgun (WGS) entry which is preliminary data.</text>
</comment>
<organism evidence="1 2">
    <name type="scientific">Candidatus Magnetoglobus multicellularis str. Araruama</name>
    <dbReference type="NCBI Taxonomy" id="890399"/>
    <lineage>
        <taxon>Bacteria</taxon>
        <taxon>Pseudomonadati</taxon>
        <taxon>Thermodesulfobacteriota</taxon>
        <taxon>Desulfobacteria</taxon>
        <taxon>Desulfobacterales</taxon>
        <taxon>Desulfobacteraceae</taxon>
        <taxon>Candidatus Magnetoglobus</taxon>
    </lineage>
</organism>
<name>A0A1V1PB17_9BACT</name>
<dbReference type="Proteomes" id="UP000189670">
    <property type="component" value="Unassembled WGS sequence"/>
</dbReference>